<evidence type="ECO:0000313" key="2">
    <source>
        <dbReference type="EMBL" id="PUE63356.1"/>
    </source>
</evidence>
<reference evidence="2 3" key="1">
    <citation type="submission" date="2017-02" db="EMBL/GenBank/DDBJ databases">
        <title>Arcobacter caeni sp. nov, a new Arcobacter species isolated from reclaimed water.</title>
        <authorList>
            <person name="Figueras M.J."/>
            <person name="Perez-Cataluna A."/>
            <person name="Salas-Masso N."/>
        </authorList>
    </citation>
    <scope>NUCLEOTIDE SEQUENCE [LARGE SCALE GENOMIC DNA]</scope>
    <source>
        <strain evidence="2 3">RW17-10</strain>
    </source>
</reference>
<keyword evidence="3" id="KW-1185">Reference proteome</keyword>
<proteinExistence type="predicted"/>
<name>A0A363CW77_9BACT</name>
<dbReference type="AlphaFoldDB" id="A0A363CW77"/>
<keyword evidence="1" id="KW-0472">Membrane</keyword>
<sequence>MLSINSKNIDKNYMEWLNFNKSRTMYNDLSIKDTELTITEDELYYIKNWQIQDNKLVNSENLTNTPLSLFSKIDQIIKEKNYNLIINHKFNYIILFLVVISMILILLRYKNSRLFLYSSLIGGIILLILIRDVERTTIPLFLLWSFIVYEDSKESLKSYSKYFLLAFLCILIYYNNAFIINFDYKEKLVLQKEALSLIQSSDVKVELSIYFPTDFKFNEILSNNIMFDEINWINSKNNILPAGWTSRTDLFYKTHNISHNKDIRKYQNYYEFLMDNKTAFIGGKKINQSLNNRVLKGYDQHYLPKDSTCKHKVYILKESSNFSITQIRLDCKEGQEK</sequence>
<gene>
    <name evidence="2" type="ORF">B0174_11690</name>
</gene>
<evidence type="ECO:0000256" key="1">
    <source>
        <dbReference type="SAM" id="Phobius"/>
    </source>
</evidence>
<dbReference type="Proteomes" id="UP000251135">
    <property type="component" value="Unassembled WGS sequence"/>
</dbReference>
<organism evidence="2 3">
    <name type="scientific">Arcobacter caeni</name>
    <dbReference type="NCBI Taxonomy" id="1912877"/>
    <lineage>
        <taxon>Bacteria</taxon>
        <taxon>Pseudomonadati</taxon>
        <taxon>Campylobacterota</taxon>
        <taxon>Epsilonproteobacteria</taxon>
        <taxon>Campylobacterales</taxon>
        <taxon>Arcobacteraceae</taxon>
        <taxon>Arcobacter</taxon>
    </lineage>
</organism>
<feature type="transmembrane region" description="Helical" evidence="1">
    <location>
        <begin position="114"/>
        <end position="130"/>
    </location>
</feature>
<keyword evidence="1" id="KW-1133">Transmembrane helix</keyword>
<feature type="transmembrane region" description="Helical" evidence="1">
    <location>
        <begin position="90"/>
        <end position="107"/>
    </location>
</feature>
<protein>
    <submittedName>
        <fullName evidence="2">Uncharacterized protein</fullName>
    </submittedName>
</protein>
<keyword evidence="1" id="KW-0812">Transmembrane</keyword>
<dbReference type="EMBL" id="MUXE01000027">
    <property type="protein sequence ID" value="PUE63356.1"/>
    <property type="molecule type" value="Genomic_DNA"/>
</dbReference>
<evidence type="ECO:0000313" key="3">
    <source>
        <dbReference type="Proteomes" id="UP000251135"/>
    </source>
</evidence>
<comment type="caution">
    <text evidence="2">The sequence shown here is derived from an EMBL/GenBank/DDBJ whole genome shotgun (WGS) entry which is preliminary data.</text>
</comment>
<accession>A0A363CW77</accession>
<feature type="transmembrane region" description="Helical" evidence="1">
    <location>
        <begin position="162"/>
        <end position="182"/>
    </location>
</feature>